<gene>
    <name evidence="6" type="ORF">V6984_04630</name>
</gene>
<dbReference type="SUPFAM" id="SSF46785">
    <property type="entry name" value="Winged helix' DNA-binding domain"/>
    <property type="match status" value="1"/>
</dbReference>
<dbReference type="Pfam" id="PF00126">
    <property type="entry name" value="HTH_1"/>
    <property type="match status" value="1"/>
</dbReference>
<dbReference type="InterPro" id="IPR005119">
    <property type="entry name" value="LysR_subst-bd"/>
</dbReference>
<evidence type="ECO:0000256" key="1">
    <source>
        <dbReference type="ARBA" id="ARBA00009437"/>
    </source>
</evidence>
<dbReference type="PROSITE" id="PS50931">
    <property type="entry name" value="HTH_LYSR"/>
    <property type="match status" value="1"/>
</dbReference>
<dbReference type="PANTHER" id="PTHR30126:SF100">
    <property type="entry name" value="LYSR-FAMILY TRANSCRIPTIONAL REGULATOR"/>
    <property type="match status" value="1"/>
</dbReference>
<evidence type="ECO:0000259" key="5">
    <source>
        <dbReference type="PROSITE" id="PS50931"/>
    </source>
</evidence>
<keyword evidence="3" id="KW-0238">DNA-binding</keyword>
<comment type="similarity">
    <text evidence="1">Belongs to the LysR transcriptional regulatory family.</text>
</comment>
<evidence type="ECO:0000313" key="7">
    <source>
        <dbReference type="Proteomes" id="UP001451571"/>
    </source>
</evidence>
<feature type="domain" description="HTH lysR-type" evidence="5">
    <location>
        <begin position="1"/>
        <end position="58"/>
    </location>
</feature>
<sequence>MEIKQLQTFYILSKELNFTKAANNLGYTQSCITLHIKKLEEELGVQLFDRIGKKVTLTHAGQQLLPSVRQLLKLSEKINDLVLETTGETNSIQIGICDSLCIEKMPAIIKEFKQAYPNVDIYLKILKCSEFLTELRENKIDLAYTIGYLNKIPEIEYTAESTEPILVLASPDYQLASKKNLCAKDFENIPLILTESAAYYRRNFLNDLERNGVIPKIILETESIQAIKNLTQSGLGVCILPEAAANSEIISGQLVPLDYVCDYNIRSQLIWHHDKWLSFTLKQFIHIATEVIEKINEHTMSNHHV</sequence>
<dbReference type="PRINTS" id="PR00039">
    <property type="entry name" value="HTHLYSR"/>
</dbReference>
<keyword evidence="7" id="KW-1185">Reference proteome</keyword>
<dbReference type="PANTHER" id="PTHR30126">
    <property type="entry name" value="HTH-TYPE TRANSCRIPTIONAL REGULATOR"/>
    <property type="match status" value="1"/>
</dbReference>
<dbReference type="InterPro" id="IPR036390">
    <property type="entry name" value="WH_DNA-bd_sf"/>
</dbReference>
<dbReference type="EMBL" id="CP146256">
    <property type="protein sequence ID" value="XAH75064.1"/>
    <property type="molecule type" value="Genomic_DNA"/>
</dbReference>
<protein>
    <submittedName>
        <fullName evidence="6">LysR family transcriptional regulator</fullName>
    </submittedName>
</protein>
<dbReference type="CDD" id="cd05466">
    <property type="entry name" value="PBP2_LTTR_substrate"/>
    <property type="match status" value="1"/>
</dbReference>
<keyword evidence="4" id="KW-0804">Transcription</keyword>
<dbReference type="Pfam" id="PF03466">
    <property type="entry name" value="LysR_substrate"/>
    <property type="match status" value="1"/>
</dbReference>
<dbReference type="InterPro" id="IPR000847">
    <property type="entry name" value="LysR_HTH_N"/>
</dbReference>
<dbReference type="Proteomes" id="UP001451571">
    <property type="component" value="Chromosome"/>
</dbReference>
<name>A0ABZ3EZW9_9FIRM</name>
<dbReference type="InterPro" id="IPR036388">
    <property type="entry name" value="WH-like_DNA-bd_sf"/>
</dbReference>
<dbReference type="Gene3D" id="3.40.190.290">
    <property type="match status" value="1"/>
</dbReference>
<evidence type="ECO:0000256" key="2">
    <source>
        <dbReference type="ARBA" id="ARBA00023015"/>
    </source>
</evidence>
<evidence type="ECO:0000313" key="6">
    <source>
        <dbReference type="EMBL" id="XAH75064.1"/>
    </source>
</evidence>
<reference evidence="6 7" key="1">
    <citation type="submission" date="2024-02" db="EMBL/GenBank/DDBJ databases">
        <title>Bacterial strain from lacustrine sediment.</title>
        <authorList>
            <person name="Petit C."/>
            <person name="Fadhlaoui K."/>
        </authorList>
    </citation>
    <scope>NUCLEOTIDE SEQUENCE [LARGE SCALE GENOMIC DNA]</scope>
    <source>
        <strain evidence="6 7">IPX-CK</strain>
    </source>
</reference>
<proteinExistence type="inferred from homology"/>
<evidence type="ECO:0000256" key="3">
    <source>
        <dbReference type="ARBA" id="ARBA00023125"/>
    </source>
</evidence>
<organism evidence="6 7">
    <name type="scientific">Kineothrix sedimenti</name>
    <dbReference type="NCBI Taxonomy" id="3123317"/>
    <lineage>
        <taxon>Bacteria</taxon>
        <taxon>Bacillati</taxon>
        <taxon>Bacillota</taxon>
        <taxon>Clostridia</taxon>
        <taxon>Lachnospirales</taxon>
        <taxon>Lachnospiraceae</taxon>
        <taxon>Kineothrix</taxon>
    </lineage>
</organism>
<dbReference type="RefSeq" id="WP_342758631.1">
    <property type="nucleotide sequence ID" value="NZ_CP146256.1"/>
</dbReference>
<keyword evidence="2" id="KW-0805">Transcription regulation</keyword>
<evidence type="ECO:0000256" key="4">
    <source>
        <dbReference type="ARBA" id="ARBA00023163"/>
    </source>
</evidence>
<dbReference type="SUPFAM" id="SSF53850">
    <property type="entry name" value="Periplasmic binding protein-like II"/>
    <property type="match status" value="1"/>
</dbReference>
<dbReference type="Gene3D" id="1.10.10.10">
    <property type="entry name" value="Winged helix-like DNA-binding domain superfamily/Winged helix DNA-binding domain"/>
    <property type="match status" value="1"/>
</dbReference>
<accession>A0ABZ3EZW9</accession>